<feature type="domain" description="Peptidase A1" evidence="1">
    <location>
        <begin position="8"/>
        <end position="63"/>
    </location>
</feature>
<evidence type="ECO:0000313" key="2">
    <source>
        <dbReference type="Proteomes" id="UP000887540"/>
    </source>
</evidence>
<organism evidence="2 3">
    <name type="scientific">Acrobeloides nanus</name>
    <dbReference type="NCBI Taxonomy" id="290746"/>
    <lineage>
        <taxon>Eukaryota</taxon>
        <taxon>Metazoa</taxon>
        <taxon>Ecdysozoa</taxon>
        <taxon>Nematoda</taxon>
        <taxon>Chromadorea</taxon>
        <taxon>Rhabditida</taxon>
        <taxon>Tylenchina</taxon>
        <taxon>Cephalobomorpha</taxon>
        <taxon>Cephaloboidea</taxon>
        <taxon>Cephalobidae</taxon>
        <taxon>Acrobeloides</taxon>
    </lineage>
</organism>
<dbReference type="Proteomes" id="UP000887540">
    <property type="component" value="Unplaced"/>
</dbReference>
<protein>
    <submittedName>
        <fullName evidence="3">Peptidase A1 domain-containing protein</fullName>
    </submittedName>
</protein>
<keyword evidence="2" id="KW-1185">Reference proteome</keyword>
<reference evidence="3" key="1">
    <citation type="submission" date="2022-11" db="UniProtKB">
        <authorList>
            <consortium name="WormBaseParasite"/>
        </authorList>
    </citation>
    <scope>IDENTIFICATION</scope>
</reference>
<proteinExistence type="predicted"/>
<dbReference type="AlphaFoldDB" id="A0A914CXL8"/>
<dbReference type="SUPFAM" id="SSF50630">
    <property type="entry name" value="Acid proteases"/>
    <property type="match status" value="1"/>
</dbReference>
<accession>A0A914CXL8</accession>
<dbReference type="WBParaSite" id="ACRNAN_scaffold15986.g19363.t1">
    <property type="protein sequence ID" value="ACRNAN_scaffold15986.g19363.t1"/>
    <property type="gene ID" value="ACRNAN_scaffold15986.g19363"/>
</dbReference>
<name>A0A914CXL8_9BILA</name>
<evidence type="ECO:0000259" key="1">
    <source>
        <dbReference type="Pfam" id="PF00026"/>
    </source>
</evidence>
<dbReference type="Gene3D" id="2.40.70.10">
    <property type="entry name" value="Acid Proteases"/>
    <property type="match status" value="1"/>
</dbReference>
<dbReference type="Pfam" id="PF00026">
    <property type="entry name" value="Asp"/>
    <property type="match status" value="1"/>
</dbReference>
<evidence type="ECO:0000313" key="3">
    <source>
        <dbReference type="WBParaSite" id="ACRNAN_scaffold15986.g19363.t1"/>
    </source>
</evidence>
<sequence>FHDTPGVDTVTIGDPKNGGAFAIPKTTFGQATYENYLMVQGPAFDGILGLAYTSLAVDGVTPPVVSF</sequence>
<dbReference type="InterPro" id="IPR021109">
    <property type="entry name" value="Peptidase_aspartic_dom_sf"/>
</dbReference>
<dbReference type="InterPro" id="IPR033121">
    <property type="entry name" value="PEPTIDASE_A1"/>
</dbReference>